<dbReference type="Proteomes" id="UP000004319">
    <property type="component" value="Unassembled WGS sequence"/>
</dbReference>
<dbReference type="EMBL" id="BABS01000118">
    <property type="protein sequence ID" value="GAA09747.1"/>
    <property type="molecule type" value="Genomic_DNA"/>
</dbReference>
<comment type="caution">
    <text evidence="1">The sequence shown here is derived from an EMBL/GenBank/DDBJ whole genome shotgun (WGS) entry which is preliminary data.</text>
</comment>
<name>F7VHA2_9PROT</name>
<dbReference type="AlphaFoldDB" id="F7VHA2"/>
<gene>
    <name evidence="1" type="ORF">ATPR_2751</name>
</gene>
<organism evidence="1 2">
    <name type="scientific">Acetobacter tropicalis NBRC 101654</name>
    <dbReference type="NCBI Taxonomy" id="749388"/>
    <lineage>
        <taxon>Bacteria</taxon>
        <taxon>Pseudomonadati</taxon>
        <taxon>Pseudomonadota</taxon>
        <taxon>Alphaproteobacteria</taxon>
        <taxon>Acetobacterales</taxon>
        <taxon>Acetobacteraceae</taxon>
        <taxon>Acetobacter</taxon>
    </lineage>
</organism>
<protein>
    <submittedName>
        <fullName evidence="1">Uncharacterized protein</fullName>
    </submittedName>
</protein>
<reference evidence="1 2" key="1">
    <citation type="journal article" date="2011" name="Biochem. Biophys. Res. Commun.">
        <title>Increased number of Arginine-based salt bridges contributes to the thermotolerance of thermotolerant acetic acid bacteria, Acetobacter tropicalis SKU1100.</title>
        <authorList>
            <person name="Matsutani M."/>
            <person name="Hirakawa H."/>
            <person name="Nishikura M."/>
            <person name="Soemphol W."/>
            <person name="Ali I.A.I."/>
            <person name="Yakushi T."/>
            <person name="Matsushita K."/>
        </authorList>
    </citation>
    <scope>NUCLEOTIDE SEQUENCE [LARGE SCALE GENOMIC DNA]</scope>
    <source>
        <strain evidence="1 2">NBRC 101654</strain>
    </source>
</reference>
<evidence type="ECO:0000313" key="2">
    <source>
        <dbReference type="Proteomes" id="UP000004319"/>
    </source>
</evidence>
<accession>F7VHA2</accession>
<proteinExistence type="predicted"/>
<sequence>MFLIENNAAPHKAFCLKFEHATAPRRKTPYFSQKSLNAVWLCFFSFHCHFEKK</sequence>
<evidence type="ECO:0000313" key="1">
    <source>
        <dbReference type="EMBL" id="GAA09747.1"/>
    </source>
</evidence>